<proteinExistence type="predicted"/>
<feature type="region of interest" description="Disordered" evidence="1">
    <location>
        <begin position="387"/>
        <end position="418"/>
    </location>
</feature>
<dbReference type="PANTHER" id="PTHR46872:SF10">
    <property type="entry name" value="MYB-LIKE DOMAIN-CONTAINING PROTEIN"/>
    <property type="match status" value="1"/>
</dbReference>
<keyword evidence="3" id="KW-1185">Reference proteome</keyword>
<accession>A0AAW1J8C4</accession>
<dbReference type="AlphaFoldDB" id="A0AAW1J8C4"/>
<feature type="compositionally biased region" description="Polar residues" evidence="1">
    <location>
        <begin position="400"/>
        <end position="418"/>
    </location>
</feature>
<feature type="region of interest" description="Disordered" evidence="1">
    <location>
        <begin position="1"/>
        <end position="27"/>
    </location>
</feature>
<feature type="region of interest" description="Disordered" evidence="1">
    <location>
        <begin position="300"/>
        <end position="337"/>
    </location>
</feature>
<gene>
    <name evidence="2" type="ORF">RND81_08G144700</name>
</gene>
<dbReference type="InterPro" id="IPR001005">
    <property type="entry name" value="SANT/Myb"/>
</dbReference>
<name>A0AAW1J8C4_SAPOF</name>
<dbReference type="CDD" id="cd00167">
    <property type="entry name" value="SANT"/>
    <property type="match status" value="1"/>
</dbReference>
<feature type="region of interest" description="Disordered" evidence="1">
    <location>
        <begin position="78"/>
        <end position="106"/>
    </location>
</feature>
<dbReference type="EMBL" id="JBDFQZ010000008">
    <property type="protein sequence ID" value="KAK9698971.1"/>
    <property type="molecule type" value="Genomic_DNA"/>
</dbReference>
<evidence type="ECO:0000313" key="2">
    <source>
        <dbReference type="EMBL" id="KAK9698971.1"/>
    </source>
</evidence>
<protein>
    <recommendedName>
        <fullName evidence="4">Myb-like domain-containing protein</fullName>
    </recommendedName>
</protein>
<sequence>MAQKRPFDDDVVNEVSSKHQRQDRPGAEIVLQNESFSKDSDIVKFHNTVEKCHEKSEFEYHDDRENASYPEIFREGVHVPESDAPRSASSSYWATSSTSDDDEPLEEMGRLPFYSGYFEFDHPVRTSFIPNDHYHCLLDYPPRKRVPIGPEYQAEIPIWGENTSNGSTGDVILNEMCITPNSESQPKAGDGRLDCRCPDRGSIRCVRLHIAEARGKLRSVLGQDTFMELGFNHMGEVVADKWTNEEEHLFHEVVYSNPVSLGRNFWDGLYAVFPSRTKMEIVSYYFNVFMLRKRAEQNRCDPMNVDSDNDEWQGSDNDGDDEGGVSDDDDVSGIESPDGIVFRQNELHVHEDEEDDLVVSDDAQETDENNSQGHTHKFEADSAFHFPAKKSDYGPENEVQDGSCTSSDSGASVQGAQTQNDGCHDWHDYILDPADAKAWDGYMNCPKSNVDFLPTCSMIEEVFGGDFDSKDKRW</sequence>
<dbReference type="PANTHER" id="PTHR46872">
    <property type="entry name" value="DNA BINDING PROTEIN"/>
    <property type="match status" value="1"/>
</dbReference>
<comment type="caution">
    <text evidence="2">The sequence shown here is derived from an EMBL/GenBank/DDBJ whole genome shotgun (WGS) entry which is preliminary data.</text>
</comment>
<dbReference type="Proteomes" id="UP001443914">
    <property type="component" value="Unassembled WGS sequence"/>
</dbReference>
<reference evidence="2" key="1">
    <citation type="submission" date="2024-03" db="EMBL/GenBank/DDBJ databases">
        <title>WGS assembly of Saponaria officinalis var. Norfolk2.</title>
        <authorList>
            <person name="Jenkins J."/>
            <person name="Shu S."/>
            <person name="Grimwood J."/>
            <person name="Barry K."/>
            <person name="Goodstein D."/>
            <person name="Schmutz J."/>
            <person name="Leebens-Mack J."/>
            <person name="Osbourn A."/>
        </authorList>
    </citation>
    <scope>NUCLEOTIDE SEQUENCE [LARGE SCALE GENOMIC DNA]</scope>
    <source>
        <strain evidence="2">JIC</strain>
    </source>
</reference>
<feature type="compositionally biased region" description="Acidic residues" evidence="1">
    <location>
        <begin position="307"/>
        <end position="332"/>
    </location>
</feature>
<feature type="compositionally biased region" description="Low complexity" evidence="1">
    <location>
        <begin position="87"/>
        <end position="98"/>
    </location>
</feature>
<feature type="compositionally biased region" description="Basic and acidic residues" evidence="1">
    <location>
        <begin position="16"/>
        <end position="26"/>
    </location>
</feature>
<evidence type="ECO:0000313" key="3">
    <source>
        <dbReference type="Proteomes" id="UP001443914"/>
    </source>
</evidence>
<evidence type="ECO:0008006" key="4">
    <source>
        <dbReference type="Google" id="ProtNLM"/>
    </source>
</evidence>
<evidence type="ECO:0000256" key="1">
    <source>
        <dbReference type="SAM" id="MobiDB-lite"/>
    </source>
</evidence>
<organism evidence="2 3">
    <name type="scientific">Saponaria officinalis</name>
    <name type="common">Common soapwort</name>
    <name type="synonym">Lychnis saponaria</name>
    <dbReference type="NCBI Taxonomy" id="3572"/>
    <lineage>
        <taxon>Eukaryota</taxon>
        <taxon>Viridiplantae</taxon>
        <taxon>Streptophyta</taxon>
        <taxon>Embryophyta</taxon>
        <taxon>Tracheophyta</taxon>
        <taxon>Spermatophyta</taxon>
        <taxon>Magnoliopsida</taxon>
        <taxon>eudicotyledons</taxon>
        <taxon>Gunneridae</taxon>
        <taxon>Pentapetalae</taxon>
        <taxon>Caryophyllales</taxon>
        <taxon>Caryophyllaceae</taxon>
        <taxon>Caryophylleae</taxon>
        <taxon>Saponaria</taxon>
    </lineage>
</organism>